<keyword evidence="2" id="KW-1003">Cell membrane</keyword>
<organism evidence="8 9">
    <name type="scientific">Sphingobacterium micropteri</name>
    <dbReference type="NCBI Taxonomy" id="2763501"/>
    <lineage>
        <taxon>Bacteria</taxon>
        <taxon>Pseudomonadati</taxon>
        <taxon>Bacteroidota</taxon>
        <taxon>Sphingobacteriia</taxon>
        <taxon>Sphingobacteriales</taxon>
        <taxon>Sphingobacteriaceae</taxon>
        <taxon>Sphingobacterium</taxon>
    </lineage>
</organism>
<accession>A0ABR7YV02</accession>
<keyword evidence="3 6" id="KW-0812">Transmembrane</keyword>
<keyword evidence="9" id="KW-1185">Reference proteome</keyword>
<keyword evidence="5 6" id="KW-0472">Membrane</keyword>
<comment type="caution">
    <text evidence="8">The sequence shown here is derived from an EMBL/GenBank/DDBJ whole genome shotgun (WGS) entry which is preliminary data.</text>
</comment>
<feature type="transmembrane region" description="Helical" evidence="6">
    <location>
        <begin position="42"/>
        <end position="62"/>
    </location>
</feature>
<comment type="subcellular location">
    <subcellularLocation>
        <location evidence="1">Cell membrane</location>
        <topology evidence="1">Multi-pass membrane protein</topology>
    </subcellularLocation>
</comment>
<evidence type="ECO:0000256" key="1">
    <source>
        <dbReference type="ARBA" id="ARBA00004651"/>
    </source>
</evidence>
<evidence type="ECO:0000259" key="7">
    <source>
        <dbReference type="Pfam" id="PF13396"/>
    </source>
</evidence>
<dbReference type="EMBL" id="JACOIK010000021">
    <property type="protein sequence ID" value="MBD1435170.1"/>
    <property type="molecule type" value="Genomic_DNA"/>
</dbReference>
<dbReference type="RefSeq" id="WP_190996011.1">
    <property type="nucleotide sequence ID" value="NZ_JACOIK010000021.1"/>
</dbReference>
<feature type="transmembrane region" description="Helical" evidence="6">
    <location>
        <begin position="12"/>
        <end position="30"/>
    </location>
</feature>
<protein>
    <submittedName>
        <fullName evidence="8">PLDc N-terminal domain-containing protein</fullName>
    </submittedName>
</protein>
<name>A0ABR7YV02_9SPHI</name>
<dbReference type="Pfam" id="PF13396">
    <property type="entry name" value="PLDc_N"/>
    <property type="match status" value="1"/>
</dbReference>
<feature type="domain" description="Cardiolipin synthase N-terminal" evidence="7">
    <location>
        <begin position="22"/>
        <end position="63"/>
    </location>
</feature>
<proteinExistence type="predicted"/>
<sequence>MNLLFFNLGTQELFIMLPLLVVFAYTLYQASTNRTLSSNQRILWIAIILLTNLLGWIAYWAIGKNWNARSRQRGNVA</sequence>
<evidence type="ECO:0000313" key="9">
    <source>
        <dbReference type="Proteomes" id="UP000602759"/>
    </source>
</evidence>
<evidence type="ECO:0000313" key="8">
    <source>
        <dbReference type="EMBL" id="MBD1435170.1"/>
    </source>
</evidence>
<dbReference type="InterPro" id="IPR027379">
    <property type="entry name" value="CLS_N"/>
</dbReference>
<evidence type="ECO:0000256" key="2">
    <source>
        <dbReference type="ARBA" id="ARBA00022475"/>
    </source>
</evidence>
<evidence type="ECO:0000256" key="5">
    <source>
        <dbReference type="ARBA" id="ARBA00023136"/>
    </source>
</evidence>
<gene>
    <name evidence="8" type="ORF">H8B06_20290</name>
</gene>
<evidence type="ECO:0000256" key="4">
    <source>
        <dbReference type="ARBA" id="ARBA00022989"/>
    </source>
</evidence>
<reference evidence="8 9" key="1">
    <citation type="submission" date="2020-08" db="EMBL/GenBank/DDBJ databases">
        <title>Sphingobacterium sp. DN00404 isolated from aquaculture water.</title>
        <authorList>
            <person name="Zhang M."/>
        </authorList>
    </citation>
    <scope>NUCLEOTIDE SEQUENCE [LARGE SCALE GENOMIC DNA]</scope>
    <source>
        <strain evidence="8 9">DN00404</strain>
    </source>
</reference>
<keyword evidence="4 6" id="KW-1133">Transmembrane helix</keyword>
<evidence type="ECO:0000256" key="3">
    <source>
        <dbReference type="ARBA" id="ARBA00022692"/>
    </source>
</evidence>
<evidence type="ECO:0000256" key="6">
    <source>
        <dbReference type="SAM" id="Phobius"/>
    </source>
</evidence>
<dbReference type="Proteomes" id="UP000602759">
    <property type="component" value="Unassembled WGS sequence"/>
</dbReference>